<dbReference type="Proteomes" id="UP000516160">
    <property type="component" value="Chromosome"/>
</dbReference>
<dbReference type="PANTHER" id="PTHR43335">
    <property type="entry name" value="ABC TRANSPORTER, ATP-BINDING PROTEIN"/>
    <property type="match status" value="1"/>
</dbReference>
<name>A0A7G9WBI8_ALKCA</name>
<dbReference type="InterPro" id="IPR003439">
    <property type="entry name" value="ABC_transporter-like_ATP-bd"/>
</dbReference>
<proteinExistence type="inferred from homology"/>
<dbReference type="AlphaFoldDB" id="A0A7G9WBI8"/>
<keyword evidence="3" id="KW-0547">Nucleotide-binding</keyword>
<evidence type="ECO:0000256" key="2">
    <source>
        <dbReference type="ARBA" id="ARBA00022448"/>
    </source>
</evidence>
<dbReference type="Pfam" id="PF00005">
    <property type="entry name" value="ABC_tran"/>
    <property type="match status" value="1"/>
</dbReference>
<evidence type="ECO:0000313" key="7">
    <source>
        <dbReference type="Proteomes" id="UP000516160"/>
    </source>
</evidence>
<dbReference type="GO" id="GO:0005524">
    <property type="term" value="F:ATP binding"/>
    <property type="evidence" value="ECO:0007669"/>
    <property type="project" value="UniProtKB-KW"/>
</dbReference>
<evidence type="ECO:0000313" key="6">
    <source>
        <dbReference type="EMBL" id="QNO16050.1"/>
    </source>
</evidence>
<dbReference type="PANTHER" id="PTHR43335:SF4">
    <property type="entry name" value="ABC TRANSPORTER, ATP-BINDING PROTEIN"/>
    <property type="match status" value="1"/>
</dbReference>
<dbReference type="KEGG" id="acae:HYG86_15375"/>
<comment type="similarity">
    <text evidence="1">Belongs to the ABC transporter superfamily.</text>
</comment>
<evidence type="ECO:0000259" key="5">
    <source>
        <dbReference type="PROSITE" id="PS50893"/>
    </source>
</evidence>
<dbReference type="SUPFAM" id="SSF52540">
    <property type="entry name" value="P-loop containing nucleoside triphosphate hydrolases"/>
    <property type="match status" value="1"/>
</dbReference>
<dbReference type="SMART" id="SM00382">
    <property type="entry name" value="AAA"/>
    <property type="match status" value="1"/>
</dbReference>
<gene>
    <name evidence="6" type="ORF">HYG86_15375</name>
</gene>
<dbReference type="CDD" id="cd03230">
    <property type="entry name" value="ABC_DR_subfamily_A"/>
    <property type="match status" value="1"/>
</dbReference>
<sequence length="309" mass="35127">MIEVKNLVKKYGQFEVLKSIDFSVDKGTVFGFLGKNGVGKSTTMNILTGLIGFNSGEIKFEGLDFVKNKGKIMQSIGYLTENPVFYEYMTAVEYLNFIAEVSDYDKKSRSKRVDELLEQVKLTEAKNRKVGGYSRGMKQRLGLAVALFNHPKYLFLDEPTSALDPQGRLEMVELISDLKGRDITVFLSTHILSDVERVCDEVSIMDKGNILLTRNLKDLQKEFIQPIFDITFEEECNVIAETLQGLSWVENIKNVDTRKISVYAKDMDIAKQNLMGELVKFKNPVINYQIRQGNLEDIFIRMVNGNGII</sequence>
<keyword evidence="7" id="KW-1185">Reference proteome</keyword>
<evidence type="ECO:0000256" key="3">
    <source>
        <dbReference type="ARBA" id="ARBA00022741"/>
    </source>
</evidence>
<feature type="domain" description="ABC transporter" evidence="5">
    <location>
        <begin position="2"/>
        <end position="232"/>
    </location>
</feature>
<dbReference type="InterPro" id="IPR027417">
    <property type="entry name" value="P-loop_NTPase"/>
</dbReference>
<evidence type="ECO:0000256" key="4">
    <source>
        <dbReference type="ARBA" id="ARBA00022840"/>
    </source>
</evidence>
<dbReference type="Gene3D" id="3.40.50.300">
    <property type="entry name" value="P-loop containing nucleotide triphosphate hydrolases"/>
    <property type="match status" value="1"/>
</dbReference>
<keyword evidence="4 6" id="KW-0067">ATP-binding</keyword>
<dbReference type="RefSeq" id="WP_213166447.1">
    <property type="nucleotide sequence ID" value="NZ_CP058559.1"/>
</dbReference>
<dbReference type="GO" id="GO:0016887">
    <property type="term" value="F:ATP hydrolysis activity"/>
    <property type="evidence" value="ECO:0007669"/>
    <property type="project" value="InterPro"/>
</dbReference>
<reference evidence="6 7" key="1">
    <citation type="submission" date="2020-07" db="EMBL/GenBank/DDBJ databases">
        <title>Alkalicella. sp. LB2 genome.</title>
        <authorList>
            <person name="Postec A."/>
            <person name="Quemeneur M."/>
        </authorList>
    </citation>
    <scope>NUCLEOTIDE SEQUENCE [LARGE SCALE GENOMIC DNA]</scope>
    <source>
        <strain evidence="6 7">LB2</strain>
    </source>
</reference>
<accession>A0A7G9WBI8</accession>
<dbReference type="PROSITE" id="PS50893">
    <property type="entry name" value="ABC_TRANSPORTER_2"/>
    <property type="match status" value="1"/>
</dbReference>
<evidence type="ECO:0000256" key="1">
    <source>
        <dbReference type="ARBA" id="ARBA00005417"/>
    </source>
</evidence>
<dbReference type="InterPro" id="IPR003593">
    <property type="entry name" value="AAA+_ATPase"/>
</dbReference>
<dbReference type="EMBL" id="CP058559">
    <property type="protein sequence ID" value="QNO16050.1"/>
    <property type="molecule type" value="Genomic_DNA"/>
</dbReference>
<protein>
    <submittedName>
        <fullName evidence="6">ABC transporter ATP-binding protein</fullName>
    </submittedName>
</protein>
<keyword evidence="2" id="KW-0813">Transport</keyword>
<organism evidence="6 7">
    <name type="scientific">Alkalicella caledoniensis</name>
    <dbReference type="NCBI Taxonomy" id="2731377"/>
    <lineage>
        <taxon>Bacteria</taxon>
        <taxon>Bacillati</taxon>
        <taxon>Bacillota</taxon>
        <taxon>Clostridia</taxon>
        <taxon>Eubacteriales</taxon>
        <taxon>Proteinivoracaceae</taxon>
        <taxon>Alkalicella</taxon>
    </lineage>
</organism>